<comment type="caution">
    <text evidence="2">The sequence shown here is derived from an EMBL/GenBank/DDBJ whole genome shotgun (WGS) entry which is preliminary data.</text>
</comment>
<evidence type="ECO:0000313" key="2">
    <source>
        <dbReference type="EMBL" id="MFD2553649.1"/>
    </source>
</evidence>
<dbReference type="Proteomes" id="UP001597440">
    <property type="component" value="Unassembled WGS sequence"/>
</dbReference>
<evidence type="ECO:0000256" key="1">
    <source>
        <dbReference type="SAM" id="SignalP"/>
    </source>
</evidence>
<gene>
    <name evidence="2" type="ORF">ACFSQW_04570</name>
</gene>
<reference evidence="3" key="1">
    <citation type="journal article" date="2019" name="Int. J. Syst. Evol. Microbiol.">
        <title>The Global Catalogue of Microorganisms (GCM) 10K type strain sequencing project: providing services to taxonomists for standard genome sequencing and annotation.</title>
        <authorList>
            <consortium name="The Broad Institute Genomics Platform"/>
            <consortium name="The Broad Institute Genome Sequencing Center for Infectious Disease"/>
            <person name="Wu L."/>
            <person name="Ma J."/>
        </authorList>
    </citation>
    <scope>NUCLEOTIDE SEQUENCE [LARGE SCALE GENOMIC DNA]</scope>
    <source>
        <strain evidence="3">KCTC 52298</strain>
    </source>
</reference>
<feature type="signal peptide" evidence="1">
    <location>
        <begin position="1"/>
        <end position="19"/>
    </location>
</feature>
<proteinExistence type="predicted"/>
<keyword evidence="2" id="KW-0675">Receptor</keyword>
<keyword evidence="3" id="KW-1185">Reference proteome</keyword>
<dbReference type="EMBL" id="JBHULD010000006">
    <property type="protein sequence ID" value="MFD2553649.1"/>
    <property type="molecule type" value="Genomic_DNA"/>
</dbReference>
<dbReference type="SUPFAM" id="SSF56935">
    <property type="entry name" value="Porins"/>
    <property type="match status" value="1"/>
</dbReference>
<organism evidence="2 3">
    <name type="scientific">Sphingobacterium tabacisoli</name>
    <dbReference type="NCBI Taxonomy" id="2044855"/>
    <lineage>
        <taxon>Bacteria</taxon>
        <taxon>Pseudomonadati</taxon>
        <taxon>Bacteroidota</taxon>
        <taxon>Sphingobacteriia</taxon>
        <taxon>Sphingobacteriales</taxon>
        <taxon>Sphingobacteriaceae</taxon>
        <taxon>Sphingobacterium</taxon>
    </lineage>
</organism>
<dbReference type="RefSeq" id="WP_210355797.1">
    <property type="nucleotide sequence ID" value="NZ_JAEQMU010000005.1"/>
</dbReference>
<accession>A0ABW5KXK1</accession>
<sequence length="889" mass="101008">MRRRLVFFLLFLLNGVAIMAQRATIEGMLIDKGTQDPLHAITVLLKSGDHKVMSFKASDKNGNFILSTDRDITGAYLEINHLGYKKKSLPPTVGTKMRIELEQSMVRLEDVDIKSRPRIQRMGDTLAYNVSSFAKEEDRSIGDVLKRMPGVEVLESGQIKYQGKAISNFYIDGDDLLDDRYAIGSKTIPHKMVQDVQVLNNHEHKKVLKNKRYTDEVALNLVIKDDAKLKLTGQVKVGGGLPEQYDAEVNAILFNKKHKLLNVLRGNNIGDDLSGAFTGFNKQTVLSNMGTSPVNNLLALGTVGGPPVNKNNYFMNNSAALDANNLMNTKKEWQLKSNIQLLVDRNTFDYAGSTSFNTNGKVYSFDERQLTAIKQWMGAFRFSATKNQEKNYINNALSLEYQKENGSAVIYSKEEEINVARDFTVKGFSNQLEYVPALKNGDIIQVNWYMNYGKKPQTLTLAPGIFPDLMNGGEVYEETRQHLEVPSFFTRASVGYRLPNKKIVQYYNAGVSIEDQRLNSTIDIVSGGRVLHDAIDSATNNTNWLRTSLFAQGEYEWKTKRFSSRLTLPLSLQRTHYEDPYFELSQSQNRLLFNPAFNAKYLVGSEDELSFSYRRGNNFGNIEGVYRGLIIQNYRTQARNSGGINESRNNDFGLNYRLSKTIQLLFLNFGLNYSQSIASSMLSNVIDDDITQAQLIAKENKVNSYRASLGLDKYIFPLTSTLKLGFNWTLTDYNQLFNNELLPFVNIGYNLIPAVETKLWKSVNLSYQGQLSWSTTKQQGGAEGLNRNAFNMSQNLGFPVSFYGLVHLNLRARHLYSSQPGQERISYVFFDTFARYRHKKWNTDFELNLSNIANIKKFETYTISANMQAQNSYELRGRMAILRVVFNFK</sequence>
<evidence type="ECO:0000313" key="3">
    <source>
        <dbReference type="Proteomes" id="UP001597440"/>
    </source>
</evidence>
<feature type="chain" id="PRO_5045143973" evidence="1">
    <location>
        <begin position="20"/>
        <end position="889"/>
    </location>
</feature>
<keyword evidence="1" id="KW-0732">Signal</keyword>
<name>A0ABW5KXK1_9SPHI</name>
<protein>
    <submittedName>
        <fullName evidence="2">TonB-dependent receptor</fullName>
    </submittedName>
</protein>